<evidence type="ECO:0000259" key="1">
    <source>
        <dbReference type="SMART" id="SM00762"/>
    </source>
</evidence>
<proteinExistence type="predicted"/>
<gene>
    <name evidence="2" type="ORF">PGLA2088_LOCUS40304</name>
</gene>
<reference evidence="2" key="1">
    <citation type="submission" date="2021-02" db="EMBL/GenBank/DDBJ databases">
        <authorList>
            <person name="Dougan E. K."/>
            <person name="Rhodes N."/>
            <person name="Thang M."/>
            <person name="Chan C."/>
        </authorList>
    </citation>
    <scope>NUCLEOTIDE SEQUENCE</scope>
</reference>
<dbReference type="Gene3D" id="1.10.287.1060">
    <property type="entry name" value="ESAT-6-like"/>
    <property type="match status" value="1"/>
</dbReference>
<evidence type="ECO:0000313" key="3">
    <source>
        <dbReference type="Proteomes" id="UP000626109"/>
    </source>
</evidence>
<dbReference type="AlphaFoldDB" id="A0A813L337"/>
<organism evidence="2 3">
    <name type="scientific">Polarella glacialis</name>
    <name type="common">Dinoflagellate</name>
    <dbReference type="NCBI Taxonomy" id="89957"/>
    <lineage>
        <taxon>Eukaryota</taxon>
        <taxon>Sar</taxon>
        <taxon>Alveolata</taxon>
        <taxon>Dinophyceae</taxon>
        <taxon>Suessiales</taxon>
        <taxon>Suessiaceae</taxon>
        <taxon>Polarella</taxon>
    </lineage>
</organism>
<feature type="domain" description="COG4 transport protein middle alpha-helical bundle" evidence="1">
    <location>
        <begin position="3"/>
        <end position="270"/>
    </location>
</feature>
<dbReference type="InterPro" id="IPR048684">
    <property type="entry name" value="COG4_C"/>
</dbReference>
<dbReference type="EMBL" id="CAJNNW010033424">
    <property type="protein sequence ID" value="CAE8718839.1"/>
    <property type="molecule type" value="Genomic_DNA"/>
</dbReference>
<dbReference type="PANTHER" id="PTHR24016:SF0">
    <property type="entry name" value="CONSERVED OLIGOMERIC GOLGI COMPLEX SUBUNIT 4"/>
    <property type="match status" value="1"/>
</dbReference>
<dbReference type="InterPro" id="IPR013167">
    <property type="entry name" value="COG4_M"/>
</dbReference>
<dbReference type="Gene3D" id="1.20.58.1970">
    <property type="match status" value="1"/>
</dbReference>
<dbReference type="PANTHER" id="PTHR24016">
    <property type="entry name" value="CONSERVED OLIGOMERIC GOLGI COMPLEX SUBUNIT 4"/>
    <property type="match status" value="1"/>
</dbReference>
<feature type="non-terminal residue" evidence="2">
    <location>
        <position position="548"/>
    </location>
</feature>
<dbReference type="SMART" id="SM00762">
    <property type="entry name" value="Cog4"/>
    <property type="match status" value="1"/>
</dbReference>
<protein>
    <recommendedName>
        <fullName evidence="1">COG4 transport protein middle alpha-helical bundle domain-containing protein</fullName>
    </recommendedName>
</protein>
<accession>A0A813L337</accession>
<dbReference type="Pfam" id="PF20662">
    <property type="entry name" value="COG4_C"/>
    <property type="match status" value="1"/>
</dbReference>
<dbReference type="InterPro" id="IPR048682">
    <property type="entry name" value="COG4"/>
</dbReference>
<comment type="caution">
    <text evidence="2">The sequence shown here is derived from an EMBL/GenBank/DDBJ whole genome shotgun (WGS) entry which is preliminary data.</text>
</comment>
<name>A0A813L337_POLGL</name>
<dbReference type="Pfam" id="PF08318">
    <property type="entry name" value="COG4_m"/>
    <property type="match status" value="2"/>
</dbReference>
<dbReference type="Proteomes" id="UP000626109">
    <property type="component" value="Unassembled WGS sequence"/>
</dbReference>
<evidence type="ECO:0000313" key="2">
    <source>
        <dbReference type="EMBL" id="CAE8718839.1"/>
    </source>
</evidence>
<sequence>MNLRIAKEGVQKYVEFIRRALSEKCAADFKRELGTAFGKRTDQGPTPFAEALTSVFVSIADIVQEHQQSVEQEFGPENFVVVVRGLLDEADIQGMRVIDKFVKDHAKVFAQHSSCDMRTVGAVLEETALITQRTQQFHAYIHGVAQSVVDMIEDKSSFIKSLPPGSKEDGLPDITQLLHRVQELVSSYVLVEQAFLLQSVEKAITETDSLDPRDPDQLTTTLVDDAFFILRESMMRSITTCDVNAVCAVVNNVNGVVSGEFRQALLSNLAESRRIYSNWVTHPKNLAAPAKGEHPLASLFLDQEGRLRSPLTSALSWPHSLNNLHQSLDNLDRLKESIEEAFEEYFPSDGPDKDKRVMFQHCVAAFAAAKGDLESLHANQCKEGLNMLKIHLRPMLDPLNTLDYNISEAQYADCQVNDPFAKAFNSQAEVIHQHAKAVLNPASAEEIMQQMAEQTCRRIEKAALSKRFSLFGALQFESDVRAICSFFTNVSEQALRHKFARLFEMSSLLNLEGVDELREMSSEIRTWRLAPDEIRKLLHSRSDFDASE</sequence>